<evidence type="ECO:0000256" key="2">
    <source>
        <dbReference type="SAM" id="MobiDB-lite"/>
    </source>
</evidence>
<feature type="coiled-coil region" evidence="1">
    <location>
        <begin position="30"/>
        <end position="67"/>
    </location>
</feature>
<feature type="compositionally biased region" description="Basic and acidic residues" evidence="2">
    <location>
        <begin position="573"/>
        <end position="584"/>
    </location>
</feature>
<dbReference type="InterPro" id="IPR001584">
    <property type="entry name" value="Integrase_cat-core"/>
</dbReference>
<keyword evidence="5" id="KW-1185">Reference proteome</keyword>
<feature type="region of interest" description="Disordered" evidence="2">
    <location>
        <begin position="554"/>
        <end position="609"/>
    </location>
</feature>
<dbReference type="EMBL" id="CP003630">
    <property type="protein sequence ID" value="AFZ21507.1"/>
    <property type="molecule type" value="Genomic_DNA"/>
</dbReference>
<dbReference type="PATRIC" id="fig|1173027.3.peg.6543"/>
<dbReference type="PROSITE" id="PS50994">
    <property type="entry name" value="INTEGRASE"/>
    <property type="match status" value="1"/>
</dbReference>
<dbReference type="AlphaFoldDB" id="K9WPN3"/>
<evidence type="ECO:0000313" key="4">
    <source>
        <dbReference type="EMBL" id="AFZ21507.1"/>
    </source>
</evidence>
<dbReference type="SUPFAM" id="SSF53098">
    <property type="entry name" value="Ribonuclease H-like"/>
    <property type="match status" value="1"/>
</dbReference>
<evidence type="ECO:0000256" key="1">
    <source>
        <dbReference type="SAM" id="Coils"/>
    </source>
</evidence>
<accession>K9WPN3</accession>
<evidence type="ECO:0000313" key="5">
    <source>
        <dbReference type="Proteomes" id="UP000010471"/>
    </source>
</evidence>
<dbReference type="KEGG" id="mic:Mic7113_5903"/>
<dbReference type="Proteomes" id="UP000010471">
    <property type="component" value="Chromosome"/>
</dbReference>
<dbReference type="GO" id="GO:0015074">
    <property type="term" value="P:DNA integration"/>
    <property type="evidence" value="ECO:0007669"/>
    <property type="project" value="InterPro"/>
</dbReference>
<dbReference type="InterPro" id="IPR012337">
    <property type="entry name" value="RNaseH-like_sf"/>
</dbReference>
<dbReference type="eggNOG" id="COG2801">
    <property type="taxonomic scope" value="Bacteria"/>
</dbReference>
<reference evidence="4 5" key="1">
    <citation type="submission" date="2012-06" db="EMBL/GenBank/DDBJ databases">
        <title>Finished chromosome of genome of Microcoleus sp. PCC 7113.</title>
        <authorList>
            <consortium name="US DOE Joint Genome Institute"/>
            <person name="Gugger M."/>
            <person name="Coursin T."/>
            <person name="Rippka R."/>
            <person name="Tandeau De Marsac N."/>
            <person name="Huntemann M."/>
            <person name="Wei C.-L."/>
            <person name="Han J."/>
            <person name="Detter J.C."/>
            <person name="Han C."/>
            <person name="Tapia R."/>
            <person name="Chen A."/>
            <person name="Kyrpides N."/>
            <person name="Mavromatis K."/>
            <person name="Markowitz V."/>
            <person name="Szeto E."/>
            <person name="Ivanova N."/>
            <person name="Pagani I."/>
            <person name="Pati A."/>
            <person name="Goodwin L."/>
            <person name="Nordberg H.P."/>
            <person name="Cantor M.N."/>
            <person name="Hua S.X."/>
            <person name="Woyke T."/>
            <person name="Kerfeld C.A."/>
        </authorList>
    </citation>
    <scope>NUCLEOTIDE SEQUENCE [LARGE SCALE GENOMIC DNA]</scope>
    <source>
        <strain evidence="4 5">PCC 7113</strain>
    </source>
</reference>
<dbReference type="OrthoDB" id="501284at2"/>
<dbReference type="HOGENOM" id="CLU_017991_2_0_3"/>
<proteinExistence type="predicted"/>
<protein>
    <submittedName>
        <fullName evidence="4">Integrase family protein</fullName>
    </submittedName>
</protein>
<dbReference type="Gene3D" id="3.30.420.10">
    <property type="entry name" value="Ribonuclease H-like superfamily/Ribonuclease H"/>
    <property type="match status" value="1"/>
</dbReference>
<organism evidence="4 5">
    <name type="scientific">Allocoleopsis franciscana PCC 7113</name>
    <dbReference type="NCBI Taxonomy" id="1173027"/>
    <lineage>
        <taxon>Bacteria</taxon>
        <taxon>Bacillati</taxon>
        <taxon>Cyanobacteriota</taxon>
        <taxon>Cyanophyceae</taxon>
        <taxon>Coleofasciculales</taxon>
        <taxon>Coleofasciculaceae</taxon>
        <taxon>Allocoleopsis</taxon>
        <taxon>Allocoleopsis franciscana</taxon>
    </lineage>
</organism>
<gene>
    <name evidence="4" type="ORF">Mic7113_5903</name>
</gene>
<feature type="domain" description="Integrase catalytic" evidence="3">
    <location>
        <begin position="200"/>
        <end position="393"/>
    </location>
</feature>
<dbReference type="STRING" id="1173027.Mic7113_5903"/>
<evidence type="ECO:0000259" key="3">
    <source>
        <dbReference type="PROSITE" id="PS50994"/>
    </source>
</evidence>
<name>K9WPN3_9CYAN</name>
<keyword evidence="1" id="KW-0175">Coiled coil</keyword>
<dbReference type="GO" id="GO:0003676">
    <property type="term" value="F:nucleic acid binding"/>
    <property type="evidence" value="ECO:0007669"/>
    <property type="project" value="InterPro"/>
</dbReference>
<sequence>MESAKISPTQDTEAAQTDQEQPPTQEYNILIELIEDLDEKREVMRKVEALEEILQAADELKQEKIKQWADRLEKHPRTITRWLEKVEKKGLAAIARTTRSDAGQLKGYKRWKHSVEYWIEFITNTYKQAKKAGLGMTPNLVYNQVKGHAELELGLKEGEYPSHMFVYKVLNPIIEKKNRKVRNPGQGPGLIVKTTDGDIVVERSNQVWQIDHTKLDNLLVDANGELVNCAWITAVIDTFSGCVMGYHIGFESPGSHEVALALRHAILPKHYGEEYQLREKWEVCGLPEYVVTDRAKEFKSAHLKHIAADLGFKMRLRLYTEQGGVVERLFLELKTEFAALVLGFKGGSLQERPKNPEKKACVVYEEYERKLVRQFVDHHNYHFYPRVRKDKEQTRRLERWWTGLLGGKPRMPDSERELDICLMKEAKRKVQERGCIEFVGLVYTASLSRDEDGYWRYDKNANFLEEYEGYQVTLRYNPSNIVYILVYTREKNGQPSKYLGSIRARDLEEERLSLKEWEDRKKKIRDEGKVIDQSSILAQQRDLYTSSIEQAKTVKGRRKSEQRRITSKSTHSKVVELHPEDSSKGKKKGKTVNEAIASEPTEGVESVYEQTEMPVKPALFVVPDWDEFMEDNW</sequence>
<dbReference type="InterPro" id="IPR036397">
    <property type="entry name" value="RNaseH_sf"/>
</dbReference>
<dbReference type="RefSeq" id="WP_015185636.1">
    <property type="nucleotide sequence ID" value="NC_019738.1"/>
</dbReference>
<feature type="region of interest" description="Disordered" evidence="2">
    <location>
        <begin position="1"/>
        <end position="25"/>
    </location>
</feature>